<evidence type="ECO:0000313" key="2">
    <source>
        <dbReference type="EMBL" id="CAD5114577.1"/>
    </source>
</evidence>
<reference evidence="2 3" key="1">
    <citation type="submission" date="2020-08" db="EMBL/GenBank/DDBJ databases">
        <authorList>
            <person name="Hejnol A."/>
        </authorList>
    </citation>
    <scope>NUCLEOTIDE SEQUENCE [LARGE SCALE GENOMIC DNA]</scope>
</reference>
<dbReference type="AlphaFoldDB" id="A0A7I8VH36"/>
<feature type="transmembrane region" description="Helical" evidence="1">
    <location>
        <begin position="331"/>
        <end position="355"/>
    </location>
</feature>
<dbReference type="Pfam" id="PF07690">
    <property type="entry name" value="MFS_1"/>
    <property type="match status" value="1"/>
</dbReference>
<dbReference type="GO" id="GO:0022857">
    <property type="term" value="F:transmembrane transporter activity"/>
    <property type="evidence" value="ECO:0007669"/>
    <property type="project" value="InterPro"/>
</dbReference>
<keyword evidence="1" id="KW-0812">Transmembrane</keyword>
<keyword evidence="1" id="KW-1133">Transmembrane helix</keyword>
<feature type="transmembrane region" description="Helical" evidence="1">
    <location>
        <begin position="174"/>
        <end position="200"/>
    </location>
</feature>
<name>A0A7I8VH36_9ANNE</name>
<dbReference type="Proteomes" id="UP000549394">
    <property type="component" value="Unassembled WGS sequence"/>
</dbReference>
<keyword evidence="1" id="KW-0472">Membrane</keyword>
<dbReference type="Gene3D" id="1.20.1250.20">
    <property type="entry name" value="MFS general substrate transporter like domains"/>
    <property type="match status" value="1"/>
</dbReference>
<dbReference type="InterPro" id="IPR011701">
    <property type="entry name" value="MFS"/>
</dbReference>
<feature type="transmembrane region" description="Helical" evidence="1">
    <location>
        <begin position="62"/>
        <end position="82"/>
    </location>
</feature>
<sequence>MSQCIGRELNPGLVLGRHQCYRYTTNARKGIGLIASGALALVYICAPFANFVADKVGTRKCLMLGSFFGPLVLALTGVYANFCHPRHVLINSLLTCGYPLGTFILNPVLEILIRNFGWQKTFGIHGLILFLLCFPFSLGVVDPDQLEDKAGERDETIPLIRPAEEGQLKKKTRIIVGMCWFFATCLRSVGYSGSIMFLVHYMTSLGVSPEKASIGMSVMGICEGLSRLIFSLFGDNLKGHLIFSYTVASLLLSLTNCFAIFTYNFPTVLIYIIALGLFDGPIMAAQISASIELHDGRHLSETFSIFRISMGIGSFIGPTLAGALFDLTHSFHSLFYLGCGSYFFCSIFYVTCLLLRKFKKSWWENEYVQFSIDKQQPE</sequence>
<feature type="transmembrane region" description="Helical" evidence="1">
    <location>
        <begin position="305"/>
        <end position="325"/>
    </location>
</feature>
<dbReference type="OrthoDB" id="10016898at2759"/>
<feature type="transmembrane region" description="Helical" evidence="1">
    <location>
        <begin position="89"/>
        <end position="109"/>
    </location>
</feature>
<dbReference type="PANTHER" id="PTHR11360:SF284">
    <property type="entry name" value="EG:103B4.3 PROTEIN-RELATED"/>
    <property type="match status" value="1"/>
</dbReference>
<evidence type="ECO:0000313" key="3">
    <source>
        <dbReference type="Proteomes" id="UP000549394"/>
    </source>
</evidence>
<accession>A0A7I8VH36</accession>
<dbReference type="SUPFAM" id="SSF103473">
    <property type="entry name" value="MFS general substrate transporter"/>
    <property type="match status" value="1"/>
</dbReference>
<dbReference type="InterPro" id="IPR036259">
    <property type="entry name" value="MFS_trans_sf"/>
</dbReference>
<keyword evidence="3" id="KW-1185">Reference proteome</keyword>
<protein>
    <submittedName>
        <fullName evidence="2">DgyrCDS3679</fullName>
    </submittedName>
</protein>
<proteinExistence type="predicted"/>
<feature type="transmembrane region" description="Helical" evidence="1">
    <location>
        <begin position="121"/>
        <end position="141"/>
    </location>
</feature>
<feature type="transmembrane region" description="Helical" evidence="1">
    <location>
        <begin position="31"/>
        <end position="50"/>
    </location>
</feature>
<evidence type="ECO:0000256" key="1">
    <source>
        <dbReference type="SAM" id="Phobius"/>
    </source>
</evidence>
<organism evidence="2 3">
    <name type="scientific">Dimorphilus gyrociliatus</name>
    <dbReference type="NCBI Taxonomy" id="2664684"/>
    <lineage>
        <taxon>Eukaryota</taxon>
        <taxon>Metazoa</taxon>
        <taxon>Spiralia</taxon>
        <taxon>Lophotrochozoa</taxon>
        <taxon>Annelida</taxon>
        <taxon>Polychaeta</taxon>
        <taxon>Polychaeta incertae sedis</taxon>
        <taxon>Dinophilidae</taxon>
        <taxon>Dimorphilus</taxon>
    </lineage>
</organism>
<feature type="transmembrane region" description="Helical" evidence="1">
    <location>
        <begin position="242"/>
        <end position="263"/>
    </location>
</feature>
<dbReference type="PANTHER" id="PTHR11360">
    <property type="entry name" value="MONOCARBOXYLATE TRANSPORTER"/>
    <property type="match status" value="1"/>
</dbReference>
<feature type="transmembrane region" description="Helical" evidence="1">
    <location>
        <begin position="269"/>
        <end position="293"/>
    </location>
</feature>
<gene>
    <name evidence="2" type="ORF">DGYR_LOCUS3405</name>
</gene>
<comment type="caution">
    <text evidence="2">The sequence shown here is derived from an EMBL/GenBank/DDBJ whole genome shotgun (WGS) entry which is preliminary data.</text>
</comment>
<dbReference type="InterPro" id="IPR050327">
    <property type="entry name" value="Proton-linked_MCT"/>
</dbReference>
<dbReference type="EMBL" id="CAJFCJ010000005">
    <property type="protein sequence ID" value="CAD5114577.1"/>
    <property type="molecule type" value="Genomic_DNA"/>
</dbReference>
<feature type="transmembrane region" description="Helical" evidence="1">
    <location>
        <begin position="212"/>
        <end position="230"/>
    </location>
</feature>